<sequence length="191" mass="22535">MNEYKFLPTLMWKYNYEQGFDLNPFKDQLKRIGIQGNYEGEGGLTTAGMGENLHEQEFLVPFLNWLRPKVELALNEWQLNWTQYFITKSWVNSHLIGGYTKTHDHGSTHLVVSIYIKQPKNGGNVEFENFTRREWISYMRKDKPGNMHDYYSEVAIETNDVLIFPGWLSHRAQANNSIEERLVFTLNYFAQ</sequence>
<dbReference type="Gene3D" id="2.60.120.620">
    <property type="entry name" value="q2cbj1_9rhob like domain"/>
    <property type="match status" value="1"/>
</dbReference>
<dbReference type="AlphaFoldDB" id="A0A382AC24"/>
<name>A0A382AC24_9ZZZZ</name>
<evidence type="ECO:0000313" key="1">
    <source>
        <dbReference type="EMBL" id="SVA98801.1"/>
    </source>
</evidence>
<dbReference type="InterPro" id="IPR012668">
    <property type="entry name" value="CHP02466"/>
</dbReference>
<reference evidence="1" key="1">
    <citation type="submission" date="2018-05" db="EMBL/GenBank/DDBJ databases">
        <authorList>
            <person name="Lanie J.A."/>
            <person name="Ng W.-L."/>
            <person name="Kazmierczak K.M."/>
            <person name="Andrzejewski T.M."/>
            <person name="Davidsen T.M."/>
            <person name="Wayne K.J."/>
            <person name="Tettelin H."/>
            <person name="Glass J.I."/>
            <person name="Rusch D."/>
            <person name="Podicherti R."/>
            <person name="Tsui H.-C.T."/>
            <person name="Winkler M.E."/>
        </authorList>
    </citation>
    <scope>NUCLEOTIDE SEQUENCE</scope>
</reference>
<gene>
    <name evidence="1" type="ORF">METZ01_LOCUS151655</name>
</gene>
<dbReference type="Pfam" id="PF13759">
    <property type="entry name" value="2OG-FeII_Oxy_5"/>
    <property type="match status" value="1"/>
</dbReference>
<organism evidence="1">
    <name type="scientific">marine metagenome</name>
    <dbReference type="NCBI Taxonomy" id="408172"/>
    <lineage>
        <taxon>unclassified sequences</taxon>
        <taxon>metagenomes</taxon>
        <taxon>ecological metagenomes</taxon>
    </lineage>
</organism>
<dbReference type="EMBL" id="UINC01024680">
    <property type="protein sequence ID" value="SVA98801.1"/>
    <property type="molecule type" value="Genomic_DNA"/>
</dbReference>
<accession>A0A382AC24</accession>
<proteinExistence type="predicted"/>
<protein>
    <recommendedName>
        <fullName evidence="2">Fe2OG dioxygenase domain-containing protein</fullName>
    </recommendedName>
</protein>
<evidence type="ECO:0008006" key="2">
    <source>
        <dbReference type="Google" id="ProtNLM"/>
    </source>
</evidence>